<sequence length="81" mass="9166">MRWGSVVERTTFSVGQSSLLSNKYTSKKDVEHKIGAVHGAFEKLIKRVLNKKDLNSTKKTMVYNAVVISTLQFSCETTQRD</sequence>
<protein>
    <submittedName>
        <fullName evidence="1">Uncharacterized protein</fullName>
    </submittedName>
</protein>
<name>A0A0L8GG59_OCTBM</name>
<reference evidence="1" key="1">
    <citation type="submission" date="2015-07" db="EMBL/GenBank/DDBJ databases">
        <title>MeaNS - Measles Nucleotide Surveillance Program.</title>
        <authorList>
            <person name="Tran T."/>
            <person name="Druce J."/>
        </authorList>
    </citation>
    <scope>NUCLEOTIDE SEQUENCE</scope>
    <source>
        <strain evidence="1">UCB-OBI-ISO-001</strain>
        <tissue evidence="1">Gonad</tissue>
    </source>
</reference>
<gene>
    <name evidence="1" type="ORF">OCBIM_22034006mg</name>
</gene>
<dbReference type="EMBL" id="KQ421945">
    <property type="protein sequence ID" value="KOF75938.1"/>
    <property type="molecule type" value="Genomic_DNA"/>
</dbReference>
<evidence type="ECO:0000313" key="1">
    <source>
        <dbReference type="EMBL" id="KOF75938.1"/>
    </source>
</evidence>
<accession>A0A0L8GG59</accession>
<organism evidence="1">
    <name type="scientific">Octopus bimaculoides</name>
    <name type="common">California two-spotted octopus</name>
    <dbReference type="NCBI Taxonomy" id="37653"/>
    <lineage>
        <taxon>Eukaryota</taxon>
        <taxon>Metazoa</taxon>
        <taxon>Spiralia</taxon>
        <taxon>Lophotrochozoa</taxon>
        <taxon>Mollusca</taxon>
        <taxon>Cephalopoda</taxon>
        <taxon>Coleoidea</taxon>
        <taxon>Octopodiformes</taxon>
        <taxon>Octopoda</taxon>
        <taxon>Incirrata</taxon>
        <taxon>Octopodidae</taxon>
        <taxon>Octopus</taxon>
    </lineage>
</organism>
<proteinExistence type="predicted"/>
<dbReference type="AlphaFoldDB" id="A0A0L8GG59"/>